<dbReference type="Proteomes" id="UP000178372">
    <property type="component" value="Unassembled WGS sequence"/>
</dbReference>
<evidence type="ECO:0000256" key="1">
    <source>
        <dbReference type="SAM" id="MobiDB-lite"/>
    </source>
</evidence>
<sequence>MILKLTTSYKIRSIILLLSAALAVWFFIMAANRFAIRPKADENSVSTQFNPGSMTVDVESSRPFLFSIATVAGSGINGIDAVFNVVGPIKLRQTQEIASSSTETTFTSLIKTTNRFSYTIVSQREELPSTVSIPFDVECTDAGQATVELDRERSQFLGTAAGNIFGIDATNTLSVDCGGVGTFGAAAPATASFEKAVQSALVGQPLNYRLLLNPSGVTGVSAFNLNLKFDPNIVEVVEVAEPAVGVIAPPLPANAGPAGSACTTDDDCPSLCLDTSQPGCQMKCVGGVCQPATTGGGGGGGTNPTPTGNTGGGGDDDSSTFVKVKNDVDPTAGTIQLAYVVKAEDNQLPHAVMIEIVLKGKKNGSGKLEFLTAQMTGDVDDSDYNVSKTDAQYSFGEQGGGDDGGDPKTINLNLKLRLQGIVTKPKTKSSIPVKVGLGDGGLTEATYQTGNFTPDANGIWSGSVTFEVPPGDGYKVLIKPPHHLQKRVCDADPDEQDNLGYYNCDQGNIELEEGDNNFDFTGAAILVGDLPEQDGIVNARDRVQCSEDIGLTAQDALERSDVNYDGGINQIDCSAILYSMTIRYDEK</sequence>
<reference evidence="2 3" key="1">
    <citation type="journal article" date="2016" name="Nat. Commun.">
        <title>Thousands of microbial genomes shed light on interconnected biogeochemical processes in an aquifer system.</title>
        <authorList>
            <person name="Anantharaman K."/>
            <person name="Brown C.T."/>
            <person name="Hug L.A."/>
            <person name="Sharon I."/>
            <person name="Castelle C.J."/>
            <person name="Probst A.J."/>
            <person name="Thomas B.C."/>
            <person name="Singh A."/>
            <person name="Wilkins M.J."/>
            <person name="Karaoz U."/>
            <person name="Brodie E.L."/>
            <person name="Williams K.H."/>
            <person name="Hubbard S.S."/>
            <person name="Banfield J.F."/>
        </authorList>
    </citation>
    <scope>NUCLEOTIDE SEQUENCE [LARGE SCALE GENOMIC DNA]</scope>
</reference>
<organism evidence="2 3">
    <name type="scientific">Candidatus Roizmanbacteria bacterium RIFCSPHIGHO2_01_FULL_39_12b</name>
    <dbReference type="NCBI Taxonomy" id="1802030"/>
    <lineage>
        <taxon>Bacteria</taxon>
        <taxon>Candidatus Roizmaniibacteriota</taxon>
    </lineage>
</organism>
<dbReference type="AlphaFoldDB" id="A0A1F7GAD7"/>
<evidence type="ECO:0008006" key="4">
    <source>
        <dbReference type="Google" id="ProtNLM"/>
    </source>
</evidence>
<feature type="region of interest" description="Disordered" evidence="1">
    <location>
        <begin position="294"/>
        <end position="319"/>
    </location>
</feature>
<protein>
    <recommendedName>
        <fullName evidence="4">Dockerin domain-containing protein</fullName>
    </recommendedName>
</protein>
<name>A0A1F7GAD7_9BACT</name>
<evidence type="ECO:0000313" key="3">
    <source>
        <dbReference type="Proteomes" id="UP000178372"/>
    </source>
</evidence>
<comment type="caution">
    <text evidence="2">The sequence shown here is derived from an EMBL/GenBank/DDBJ whole genome shotgun (WGS) entry which is preliminary data.</text>
</comment>
<evidence type="ECO:0000313" key="2">
    <source>
        <dbReference type="EMBL" id="OGK15880.1"/>
    </source>
</evidence>
<dbReference type="EMBL" id="MFZF01000023">
    <property type="protein sequence ID" value="OGK15880.1"/>
    <property type="molecule type" value="Genomic_DNA"/>
</dbReference>
<gene>
    <name evidence="2" type="ORF">A2690_04465</name>
</gene>
<proteinExistence type="predicted"/>
<accession>A0A1F7GAD7</accession>